<dbReference type="EMBL" id="AXCN02000926">
    <property type="status" value="NOT_ANNOTATED_CDS"/>
    <property type="molecule type" value="Genomic_DNA"/>
</dbReference>
<protein>
    <submittedName>
        <fullName evidence="1">Uncharacterized protein</fullName>
    </submittedName>
</protein>
<reference evidence="2" key="1">
    <citation type="submission" date="2014-01" db="EMBL/GenBank/DDBJ databases">
        <title>The Genome Sequence of Anopheles farauti FAR1 (V2).</title>
        <authorList>
            <consortium name="The Broad Institute Genomics Platform"/>
            <person name="Neafsey D.E."/>
            <person name="Besansky N."/>
            <person name="Howell P."/>
            <person name="Walton C."/>
            <person name="Young S.K."/>
            <person name="Zeng Q."/>
            <person name="Gargeya S."/>
            <person name="Fitzgerald M."/>
            <person name="Haas B."/>
            <person name="Abouelleil A."/>
            <person name="Allen A.W."/>
            <person name="Alvarado L."/>
            <person name="Arachchi H.M."/>
            <person name="Berlin A.M."/>
            <person name="Chapman S.B."/>
            <person name="Gainer-Dewar J."/>
            <person name="Goldberg J."/>
            <person name="Griggs A."/>
            <person name="Gujja S."/>
            <person name="Hansen M."/>
            <person name="Howarth C."/>
            <person name="Imamovic A."/>
            <person name="Ireland A."/>
            <person name="Larimer J."/>
            <person name="McCowan C."/>
            <person name="Murphy C."/>
            <person name="Pearson M."/>
            <person name="Poon T.W."/>
            <person name="Priest M."/>
            <person name="Roberts A."/>
            <person name="Saif S."/>
            <person name="Shea T."/>
            <person name="Sisk P."/>
            <person name="Sykes S."/>
            <person name="Wortman J."/>
            <person name="Nusbaum C."/>
            <person name="Birren B."/>
        </authorList>
    </citation>
    <scope>NUCLEOTIDE SEQUENCE [LARGE SCALE GENOMIC DNA]</scope>
    <source>
        <strain evidence="2">FAR1</strain>
    </source>
</reference>
<dbReference type="VEuPathDB" id="VectorBase:AFAF008786"/>
<dbReference type="EnsemblMetazoa" id="AFAF008786-RA">
    <property type="protein sequence ID" value="AFAF008786-PA"/>
    <property type="gene ID" value="AFAF008786"/>
</dbReference>
<evidence type="ECO:0000313" key="2">
    <source>
        <dbReference type="Proteomes" id="UP000075886"/>
    </source>
</evidence>
<accession>A0A182QEX7</accession>
<dbReference type="EMBL" id="AXCN02000927">
    <property type="status" value="NOT_ANNOTATED_CDS"/>
    <property type="molecule type" value="Genomic_DNA"/>
</dbReference>
<reference evidence="1" key="2">
    <citation type="submission" date="2020-05" db="UniProtKB">
        <authorList>
            <consortium name="EnsemblMetazoa"/>
        </authorList>
    </citation>
    <scope>IDENTIFICATION</scope>
    <source>
        <strain evidence="1">FAR1</strain>
    </source>
</reference>
<sequence length="281" mass="31052">MDRSFQSGTLCFRNRKPFFSANLNASYVLRTFDFSIAYDSFAWPDSPRPYDDPWRRSTPSGLRNQSCTSSSCIVMRWSGFTVSSERTKSFALSLTPNHMLELKSNEPRCILSVMISICFATDARFSCPKNCRGVNGACPHSIVYRMTPSDHKSVVSSEYDEALLDVGSPLWLILLNTSGAAYPSVPAGMYGSLPSPSSRWANPKSIKRNCCESACSKRIFSGFRSRRLAFLGALHGVSLTLSPVNSALKFRVSRSFSATGGNGAATCRRTSWVQLIVRRNG</sequence>
<keyword evidence="2" id="KW-1185">Reference proteome</keyword>
<dbReference type="Proteomes" id="UP000075886">
    <property type="component" value="Unassembled WGS sequence"/>
</dbReference>
<organism evidence="1 2">
    <name type="scientific">Anopheles farauti</name>
    <dbReference type="NCBI Taxonomy" id="69004"/>
    <lineage>
        <taxon>Eukaryota</taxon>
        <taxon>Metazoa</taxon>
        <taxon>Ecdysozoa</taxon>
        <taxon>Arthropoda</taxon>
        <taxon>Hexapoda</taxon>
        <taxon>Insecta</taxon>
        <taxon>Pterygota</taxon>
        <taxon>Neoptera</taxon>
        <taxon>Endopterygota</taxon>
        <taxon>Diptera</taxon>
        <taxon>Nematocera</taxon>
        <taxon>Culicoidea</taxon>
        <taxon>Culicidae</taxon>
        <taxon>Anophelinae</taxon>
        <taxon>Anopheles</taxon>
    </lineage>
</organism>
<evidence type="ECO:0000313" key="1">
    <source>
        <dbReference type="EnsemblMetazoa" id="AFAF008786-PA"/>
    </source>
</evidence>
<dbReference type="AlphaFoldDB" id="A0A182QEX7"/>
<proteinExistence type="predicted"/>
<name>A0A182QEX7_9DIPT</name>